<dbReference type="SUPFAM" id="SSF69618">
    <property type="entry name" value="HemD-like"/>
    <property type="match status" value="1"/>
</dbReference>
<dbReference type="CDD" id="cd06578">
    <property type="entry name" value="HemD"/>
    <property type="match status" value="1"/>
</dbReference>
<evidence type="ECO:0000256" key="1">
    <source>
        <dbReference type="ARBA" id="ARBA00004772"/>
    </source>
</evidence>
<evidence type="ECO:0000256" key="6">
    <source>
        <dbReference type="ARBA" id="ARBA00037589"/>
    </source>
</evidence>
<keyword evidence="4 9" id="KW-0456">Lyase</keyword>
<evidence type="ECO:0000256" key="5">
    <source>
        <dbReference type="ARBA" id="ARBA00023244"/>
    </source>
</evidence>
<dbReference type="EMBL" id="CP002810">
    <property type="protein sequence ID" value="AEG45547.1"/>
    <property type="molecule type" value="Genomic_DNA"/>
</dbReference>
<keyword evidence="5 9" id="KW-0627">Porphyrin biosynthesis</keyword>
<evidence type="ECO:0000259" key="10">
    <source>
        <dbReference type="Pfam" id="PF02602"/>
    </source>
</evidence>
<evidence type="ECO:0000256" key="9">
    <source>
        <dbReference type="RuleBase" id="RU366031"/>
    </source>
</evidence>
<name>F6FVP6_ISOV2</name>
<dbReference type="Pfam" id="PF02602">
    <property type="entry name" value="HEM4"/>
    <property type="match status" value="1"/>
</dbReference>
<protein>
    <recommendedName>
        <fullName evidence="7 9">Uroporphyrinogen-III synthase</fullName>
        <ecNumber evidence="3 9">4.2.1.75</ecNumber>
    </recommendedName>
</protein>
<dbReference type="UniPathway" id="UPA00251">
    <property type="reaction ID" value="UER00320"/>
</dbReference>
<dbReference type="PANTHER" id="PTHR38042">
    <property type="entry name" value="UROPORPHYRINOGEN-III SYNTHASE, CHLOROPLASTIC"/>
    <property type="match status" value="1"/>
</dbReference>
<dbReference type="InterPro" id="IPR036108">
    <property type="entry name" value="4pyrrol_syn_uPrphyn_synt_sf"/>
</dbReference>
<dbReference type="InterPro" id="IPR003754">
    <property type="entry name" value="4pyrrol_synth_uPrphyn_synth"/>
</dbReference>
<evidence type="ECO:0000313" key="12">
    <source>
        <dbReference type="Proteomes" id="UP000009236"/>
    </source>
</evidence>
<dbReference type="EC" id="4.2.1.75" evidence="3 9"/>
<evidence type="ECO:0000256" key="7">
    <source>
        <dbReference type="ARBA" id="ARBA00040167"/>
    </source>
</evidence>
<comment type="similarity">
    <text evidence="2 9">Belongs to the uroporphyrinogen-III synthase family.</text>
</comment>
<evidence type="ECO:0000313" key="11">
    <source>
        <dbReference type="EMBL" id="AEG45547.1"/>
    </source>
</evidence>
<comment type="pathway">
    <text evidence="1 9">Porphyrin-containing compound metabolism; protoporphyrin-IX biosynthesis; coproporphyrinogen-III from 5-aminolevulinate: step 3/4.</text>
</comment>
<evidence type="ECO:0000256" key="3">
    <source>
        <dbReference type="ARBA" id="ARBA00013109"/>
    </source>
</evidence>
<dbReference type="PANTHER" id="PTHR38042:SF1">
    <property type="entry name" value="UROPORPHYRINOGEN-III SYNTHASE, CHLOROPLASTIC"/>
    <property type="match status" value="1"/>
</dbReference>
<dbReference type="eggNOG" id="COG1587">
    <property type="taxonomic scope" value="Bacteria"/>
</dbReference>
<dbReference type="HOGENOM" id="CLU_011276_9_0_11"/>
<reference evidence="11 12" key="1">
    <citation type="submission" date="2011-05" db="EMBL/GenBank/DDBJ databases">
        <title>Complete sequence of Isoptericola variabilis 225.</title>
        <authorList>
            <consortium name="US DOE Joint Genome Institute"/>
            <person name="Lucas S."/>
            <person name="Han J."/>
            <person name="Lapidus A."/>
            <person name="Cheng J.-F."/>
            <person name="Goodwin L."/>
            <person name="Pitluck S."/>
            <person name="Peters L."/>
            <person name="Mikhailova N."/>
            <person name="Zeytun A."/>
            <person name="Han C."/>
            <person name="Tapia R."/>
            <person name="Land M."/>
            <person name="Hauser L."/>
            <person name="Kyrpides N."/>
            <person name="Ivanova N."/>
            <person name="Pagani I."/>
            <person name="Siebers A."/>
            <person name="Allgaier M."/>
            <person name="Thelen M."/>
            <person name="Hugenholtz P."/>
            <person name="Gladden J."/>
            <person name="Woyke T."/>
        </authorList>
    </citation>
    <scope>NUCLEOTIDE SEQUENCE [LARGE SCALE GENOMIC DNA]</scope>
    <source>
        <strain evidence="12">225</strain>
    </source>
</reference>
<sequence length="276" mass="28133">MSVPVVLVPRAPARAAGLARRLHDAGAEVVVAPVVERAPVEDTAPLDEAVRALAAGAYAWVAVTSVNAVDALVAAGARTGAPLDASSRAARWAAVGQATRRALETVGVTVDLVPDGESSAAGLVAAFTELSGPGRGIPGREPDSSREGRVLLPLGDLAGPTLADGLASLGWTPDVVTAYRTVRTDLPADVARRAYDVVVVSSGSVAREVARQVGTRAPVVAIGRPSAEAAREAGLTVAAVAEHPTDEALAAAVTTVLSETRWALAHQVSDTRREHP</sequence>
<evidence type="ECO:0000256" key="4">
    <source>
        <dbReference type="ARBA" id="ARBA00023239"/>
    </source>
</evidence>
<proteinExistence type="inferred from homology"/>
<dbReference type="Gene3D" id="3.40.50.10090">
    <property type="match status" value="2"/>
</dbReference>
<evidence type="ECO:0000256" key="2">
    <source>
        <dbReference type="ARBA" id="ARBA00008133"/>
    </source>
</evidence>
<dbReference type="RefSeq" id="WP_013839937.1">
    <property type="nucleotide sequence ID" value="NC_015588.1"/>
</dbReference>
<dbReference type="AlphaFoldDB" id="F6FVP6"/>
<dbReference type="GO" id="GO:0004852">
    <property type="term" value="F:uroporphyrinogen-III synthase activity"/>
    <property type="evidence" value="ECO:0007669"/>
    <property type="project" value="UniProtKB-UniRule"/>
</dbReference>
<dbReference type="InterPro" id="IPR039793">
    <property type="entry name" value="UROS/Hem4"/>
</dbReference>
<comment type="catalytic activity">
    <reaction evidence="8 9">
        <text>hydroxymethylbilane = uroporphyrinogen III + H2O</text>
        <dbReference type="Rhea" id="RHEA:18965"/>
        <dbReference type="ChEBI" id="CHEBI:15377"/>
        <dbReference type="ChEBI" id="CHEBI:57308"/>
        <dbReference type="ChEBI" id="CHEBI:57845"/>
        <dbReference type="EC" id="4.2.1.75"/>
    </reaction>
</comment>
<gene>
    <name evidence="11" type="ordered locus">Isova_2861</name>
</gene>
<dbReference type="STRING" id="743718.Isova_2861"/>
<keyword evidence="12" id="KW-1185">Reference proteome</keyword>
<comment type="function">
    <text evidence="6 9">Catalyzes cyclization of the linear tetrapyrrole, hydroxymethylbilane, to the macrocyclic uroporphyrinogen III.</text>
</comment>
<dbReference type="KEGG" id="iva:Isova_2861"/>
<feature type="domain" description="Tetrapyrrole biosynthesis uroporphyrinogen III synthase" evidence="10">
    <location>
        <begin position="18"/>
        <end position="250"/>
    </location>
</feature>
<organism evidence="12">
    <name type="scientific">Isoptericola variabilis (strain 225)</name>
    <dbReference type="NCBI Taxonomy" id="743718"/>
    <lineage>
        <taxon>Bacteria</taxon>
        <taxon>Bacillati</taxon>
        <taxon>Actinomycetota</taxon>
        <taxon>Actinomycetes</taxon>
        <taxon>Micrococcales</taxon>
        <taxon>Promicromonosporaceae</taxon>
        <taxon>Isoptericola</taxon>
    </lineage>
</organism>
<dbReference type="GO" id="GO:0006780">
    <property type="term" value="P:uroporphyrinogen III biosynthetic process"/>
    <property type="evidence" value="ECO:0007669"/>
    <property type="project" value="UniProtKB-UniRule"/>
</dbReference>
<dbReference type="Proteomes" id="UP000009236">
    <property type="component" value="Chromosome"/>
</dbReference>
<evidence type="ECO:0000256" key="8">
    <source>
        <dbReference type="ARBA" id="ARBA00048617"/>
    </source>
</evidence>
<dbReference type="GO" id="GO:0006782">
    <property type="term" value="P:protoporphyrinogen IX biosynthetic process"/>
    <property type="evidence" value="ECO:0007669"/>
    <property type="project" value="UniProtKB-UniRule"/>
</dbReference>
<accession>F6FVP6</accession>